<accession>A0ABQ9YNW9</accession>
<dbReference type="EMBL" id="JAOYFB010000001">
    <property type="protein sequence ID" value="KAK4002246.1"/>
    <property type="molecule type" value="Genomic_DNA"/>
</dbReference>
<keyword evidence="2" id="KW-1185">Reference proteome</keyword>
<protein>
    <submittedName>
        <fullName evidence="1">Uncharacterized protein</fullName>
    </submittedName>
</protein>
<reference evidence="1 2" key="1">
    <citation type="journal article" date="2023" name="Nucleic Acids Res.">
        <title>The hologenome of Daphnia magna reveals possible DNA methylation and microbiome-mediated evolution of the host genome.</title>
        <authorList>
            <person name="Chaturvedi A."/>
            <person name="Li X."/>
            <person name="Dhandapani V."/>
            <person name="Marshall H."/>
            <person name="Kissane S."/>
            <person name="Cuenca-Cambronero M."/>
            <person name="Asole G."/>
            <person name="Calvet F."/>
            <person name="Ruiz-Romero M."/>
            <person name="Marangio P."/>
            <person name="Guigo R."/>
            <person name="Rago D."/>
            <person name="Mirbahai L."/>
            <person name="Eastwood N."/>
            <person name="Colbourne J.K."/>
            <person name="Zhou J."/>
            <person name="Mallon E."/>
            <person name="Orsini L."/>
        </authorList>
    </citation>
    <scope>NUCLEOTIDE SEQUENCE [LARGE SCALE GENOMIC DNA]</scope>
    <source>
        <strain evidence="1">LRV0_1</strain>
    </source>
</reference>
<comment type="caution">
    <text evidence="1">The sequence shown here is derived from an EMBL/GenBank/DDBJ whole genome shotgun (WGS) entry which is preliminary data.</text>
</comment>
<gene>
    <name evidence="1" type="ORF">OUZ56_004087</name>
</gene>
<dbReference type="Proteomes" id="UP001234178">
    <property type="component" value="Unassembled WGS sequence"/>
</dbReference>
<evidence type="ECO:0000313" key="2">
    <source>
        <dbReference type="Proteomes" id="UP001234178"/>
    </source>
</evidence>
<name>A0ABQ9YNW9_9CRUS</name>
<organism evidence="1 2">
    <name type="scientific">Daphnia magna</name>
    <dbReference type="NCBI Taxonomy" id="35525"/>
    <lineage>
        <taxon>Eukaryota</taxon>
        <taxon>Metazoa</taxon>
        <taxon>Ecdysozoa</taxon>
        <taxon>Arthropoda</taxon>
        <taxon>Crustacea</taxon>
        <taxon>Branchiopoda</taxon>
        <taxon>Diplostraca</taxon>
        <taxon>Cladocera</taxon>
        <taxon>Anomopoda</taxon>
        <taxon>Daphniidae</taxon>
        <taxon>Daphnia</taxon>
    </lineage>
</organism>
<proteinExistence type="predicted"/>
<sequence>MEDKAEIGRCWEASKARASCNNTHRQFSFHPKLNSRPPQLAVVTTQLHYTLHLVREGETDLPPFWKMRCQTEKETRENDICL</sequence>
<evidence type="ECO:0000313" key="1">
    <source>
        <dbReference type="EMBL" id="KAK4002246.1"/>
    </source>
</evidence>